<feature type="transmembrane region" description="Helical" evidence="7">
    <location>
        <begin position="192"/>
        <end position="216"/>
    </location>
</feature>
<keyword evidence="4 7" id="KW-0472">Membrane</keyword>
<dbReference type="Gene3D" id="2.70.170.10">
    <property type="entry name" value="Neurotransmitter-gated ion-channel ligand-binding domain"/>
    <property type="match status" value="1"/>
</dbReference>
<keyword evidence="1 7" id="KW-0812">Transmembrane</keyword>
<reference evidence="10" key="3">
    <citation type="submission" date="2025-09" db="UniProtKB">
        <authorList>
            <consortium name="Ensembl"/>
        </authorList>
    </citation>
    <scope>IDENTIFICATION</scope>
</reference>
<dbReference type="GO" id="GO:0004888">
    <property type="term" value="F:transmembrane signaling receptor activity"/>
    <property type="evidence" value="ECO:0007669"/>
    <property type="project" value="InterPro"/>
</dbReference>
<dbReference type="GO" id="GO:0097060">
    <property type="term" value="C:synaptic membrane"/>
    <property type="evidence" value="ECO:0007669"/>
    <property type="project" value="UniProtKB-SubCell"/>
</dbReference>
<reference evidence="10" key="1">
    <citation type="submission" date="2020-02" db="EMBL/GenBank/DDBJ databases">
        <authorList>
            <person name="Enbody D E."/>
            <person name="Pettersson E M."/>
        </authorList>
    </citation>
    <scope>NUCLEOTIDE SEQUENCE [LARGE SCALE GENOMIC DNA]</scope>
</reference>
<dbReference type="AlphaFoldDB" id="A0A8C3N1K4"/>
<accession>A0A8C3N1K4</accession>
<dbReference type="SUPFAM" id="SSF90112">
    <property type="entry name" value="Neurotransmitter-gated ion-channel transmembrane pore"/>
    <property type="match status" value="1"/>
</dbReference>
<dbReference type="Gene3D" id="1.20.58.390">
    <property type="entry name" value="Neurotransmitter-gated ion-channel transmembrane domain"/>
    <property type="match status" value="1"/>
</dbReference>
<dbReference type="InterPro" id="IPR006029">
    <property type="entry name" value="Neurotrans-gated_channel_TM"/>
</dbReference>
<evidence type="ECO:0000313" key="10">
    <source>
        <dbReference type="Ensembl" id="ENSCPVP00000014494.2"/>
    </source>
</evidence>
<dbReference type="InterPro" id="IPR038050">
    <property type="entry name" value="Neuro_actylchol_rec"/>
</dbReference>
<dbReference type="InterPro" id="IPR036734">
    <property type="entry name" value="Neur_chan_lig-bd_sf"/>
</dbReference>
<feature type="domain" description="Neurotransmitter-gated ion-channel transmembrane" evidence="9">
    <location>
        <begin position="138"/>
        <end position="225"/>
    </location>
</feature>
<proteinExistence type="predicted"/>
<organism evidence="10 11">
    <name type="scientific">Geospiza parvula</name>
    <name type="common">Small tree-finch</name>
    <name type="synonym">Camarhynchus parvulus</name>
    <dbReference type="NCBI Taxonomy" id="87175"/>
    <lineage>
        <taxon>Eukaryota</taxon>
        <taxon>Metazoa</taxon>
        <taxon>Chordata</taxon>
        <taxon>Craniata</taxon>
        <taxon>Vertebrata</taxon>
        <taxon>Euteleostomi</taxon>
        <taxon>Archelosauria</taxon>
        <taxon>Archosauria</taxon>
        <taxon>Dinosauria</taxon>
        <taxon>Saurischia</taxon>
        <taxon>Theropoda</taxon>
        <taxon>Coelurosauria</taxon>
        <taxon>Aves</taxon>
        <taxon>Neognathae</taxon>
        <taxon>Neoaves</taxon>
        <taxon>Telluraves</taxon>
        <taxon>Australaves</taxon>
        <taxon>Passeriformes</taxon>
        <taxon>Thraupidae</taxon>
        <taxon>Camarhynchus</taxon>
    </lineage>
</organism>
<dbReference type="Pfam" id="PF02932">
    <property type="entry name" value="Neur_chan_memb"/>
    <property type="match status" value="1"/>
</dbReference>
<feature type="domain" description="Neurotransmitter-gated ion-channel ligand-binding" evidence="8">
    <location>
        <begin position="5"/>
        <end position="130"/>
    </location>
</feature>
<evidence type="ECO:0000256" key="1">
    <source>
        <dbReference type="ARBA" id="ARBA00022692"/>
    </source>
</evidence>
<evidence type="ECO:0000256" key="5">
    <source>
        <dbReference type="ARBA" id="ARBA00034099"/>
    </source>
</evidence>
<evidence type="ECO:0000256" key="3">
    <source>
        <dbReference type="ARBA" id="ARBA00023018"/>
    </source>
</evidence>
<dbReference type="GO" id="GO:0005230">
    <property type="term" value="F:extracellular ligand-gated monoatomic ion channel activity"/>
    <property type="evidence" value="ECO:0007669"/>
    <property type="project" value="InterPro"/>
</dbReference>
<dbReference type="Pfam" id="PF02931">
    <property type="entry name" value="Neur_chan_LBD"/>
    <property type="match status" value="1"/>
</dbReference>
<keyword evidence="2 7" id="KW-1133">Transmembrane helix</keyword>
<name>A0A8C3N1K4_GEOPR</name>
<keyword evidence="11" id="KW-1185">Reference proteome</keyword>
<dbReference type="InterPro" id="IPR018000">
    <property type="entry name" value="Neurotransmitter_ion_chnl_CS"/>
</dbReference>
<dbReference type="InterPro" id="IPR036719">
    <property type="entry name" value="Neuro-gated_channel_TM_sf"/>
</dbReference>
<gene>
    <name evidence="10" type="primary">LOC115911332</name>
</gene>
<dbReference type="InterPro" id="IPR006202">
    <property type="entry name" value="Neur_chan_lig-bd"/>
</dbReference>
<dbReference type="SUPFAM" id="SSF63712">
    <property type="entry name" value="Nicotinic receptor ligand binding domain-like"/>
    <property type="match status" value="1"/>
</dbReference>
<evidence type="ECO:0000256" key="7">
    <source>
        <dbReference type="SAM" id="Phobius"/>
    </source>
</evidence>
<evidence type="ECO:0000259" key="9">
    <source>
        <dbReference type="Pfam" id="PF02932"/>
    </source>
</evidence>
<evidence type="ECO:0000256" key="4">
    <source>
        <dbReference type="ARBA" id="ARBA00023136"/>
    </source>
</evidence>
<protein>
    <submittedName>
        <fullName evidence="10">Uncharacterized protein</fullName>
    </submittedName>
</protein>
<feature type="region of interest" description="Disordered" evidence="6">
    <location>
        <begin position="281"/>
        <end position="316"/>
    </location>
</feature>
<dbReference type="InterPro" id="IPR006201">
    <property type="entry name" value="Neur_channel"/>
</dbReference>
<accession>A0A8U8AWP6</accession>
<feature type="transmembrane region" description="Helical" evidence="7">
    <location>
        <begin position="132"/>
        <end position="153"/>
    </location>
</feature>
<feature type="transmembrane region" description="Helical" evidence="7">
    <location>
        <begin position="162"/>
        <end position="180"/>
    </location>
</feature>
<reference evidence="10" key="2">
    <citation type="submission" date="2025-08" db="UniProtKB">
        <authorList>
            <consortium name="Ensembl"/>
        </authorList>
    </citation>
    <scope>IDENTIFICATION</scope>
</reference>
<evidence type="ECO:0000256" key="6">
    <source>
        <dbReference type="SAM" id="MobiDB-lite"/>
    </source>
</evidence>
<dbReference type="Proteomes" id="UP000694382">
    <property type="component" value="Chromosome 18"/>
</dbReference>
<evidence type="ECO:0000313" key="11">
    <source>
        <dbReference type="Proteomes" id="UP000694382"/>
    </source>
</evidence>
<evidence type="ECO:0000256" key="2">
    <source>
        <dbReference type="ARBA" id="ARBA00022989"/>
    </source>
</evidence>
<dbReference type="PROSITE" id="PS00236">
    <property type="entry name" value="NEUROTR_ION_CHANNEL"/>
    <property type="match status" value="1"/>
</dbReference>
<keyword evidence="3" id="KW-0770">Synapse</keyword>
<evidence type="ECO:0000259" key="8">
    <source>
        <dbReference type="Pfam" id="PF02931"/>
    </source>
</evidence>
<comment type="subcellular location">
    <subcellularLocation>
        <location evidence="5">Synaptic cell membrane</location>
        <topology evidence="5">Multi-pass membrane protein</topology>
    </subcellularLocation>
</comment>
<dbReference type="Ensembl" id="ENSCPVT00000015145.2">
    <property type="protein sequence ID" value="ENSCPVP00000014494.2"/>
    <property type="gene ID" value="ENSCPVG00000010615.2"/>
</dbReference>
<sequence length="378" mass="41353">MDTYWSPPIFILERVNGQNPELNYMVLMHNGTFNSTRPYQVTLTCSLVIFKFPFDTQMCNLSIASFLYPVTDFVMKTRRTPAEVIRDSKNLILTDGEWKFTNVSIIEFTEMMDDKEFSVVTYVISMDRRPTLYILNLILPTCALYLLDMAVLFGPSSLEEKINFQIAIILGSSMLAVILNNSLPTSSNKPPIIVVFFLGTFLLMIMAVLDTFFLLYQQRKSRRLDKVLRSFQQGKTTPNTSNRGGLGHFPACWVGPGWISSGTNCAPGSVSHGGPTVLTLPSAPCRPTRAAQGTPRQSGQGGSPAAAPSQEGPGTRAAYQAPLAAAGAGSVSSSSGEGASLQPPLPVPVLFYCDFCKMEQLKISSAQCQLSFSLLCCF</sequence>
<dbReference type="PANTHER" id="PTHR18945">
    <property type="entry name" value="NEUROTRANSMITTER GATED ION CHANNEL"/>
    <property type="match status" value="1"/>
</dbReference>